<sequence length="381" mass="41174">MNPALYFESPAEGLAELALTPDVAGVAEPDDETARVHVAIRGVNKTYTTGTVQVEALKNINLTIGRGEIFGIIGRSGAGKSSLIRTLNRLEDVSSGQILVNNIDVGSLRERDLVILRRKVGMIFQHFNLLHSKTVFENLALPMKAAGIRDKAAIKQRIDELLSLVGLEGKAEVYPSRLSGGQKQRVGIARALMLQPKLLLCDEATSALDPETTHSILGLLKDIRDKLGLTIILITHEMSVISEICDRVAVLEQGEVVESGPVWKIFSQPRHEATRALLAPLRKGLPDELLTKLNTEPGPVGTRAVVRLTLAGSGQEELPLHLLGNLGTDTKLLQSDIEYVQGHVMGRLLVSVPANDGHLPDAFRAPAFSNTEVLGYVTPSA</sequence>
<dbReference type="PANTHER" id="PTHR43166">
    <property type="entry name" value="AMINO ACID IMPORT ATP-BINDING PROTEIN"/>
    <property type="match status" value="1"/>
</dbReference>
<dbReference type="InterPro" id="IPR003439">
    <property type="entry name" value="ABC_transporter-like_ATP-bd"/>
</dbReference>
<dbReference type="Pfam" id="PF00005">
    <property type="entry name" value="ABC_tran"/>
    <property type="match status" value="1"/>
</dbReference>
<dbReference type="GO" id="GO:0005886">
    <property type="term" value="C:plasma membrane"/>
    <property type="evidence" value="ECO:0007669"/>
    <property type="project" value="UniProtKB-SubCell"/>
</dbReference>
<dbReference type="SMART" id="SM00382">
    <property type="entry name" value="AAA"/>
    <property type="match status" value="1"/>
</dbReference>
<evidence type="ECO:0000313" key="14">
    <source>
        <dbReference type="EMBL" id="BBJ04187.1"/>
    </source>
</evidence>
<dbReference type="PROSITE" id="PS00211">
    <property type="entry name" value="ABC_TRANSPORTER_1"/>
    <property type="match status" value="1"/>
</dbReference>
<keyword evidence="7" id="KW-0997">Cell inner membrane</keyword>
<dbReference type="InterPro" id="IPR017871">
    <property type="entry name" value="ABC_transporter-like_CS"/>
</dbReference>
<keyword evidence="11" id="KW-0029">Amino-acid transport</keyword>
<keyword evidence="12" id="KW-0472">Membrane</keyword>
<evidence type="ECO:0000256" key="4">
    <source>
        <dbReference type="ARBA" id="ARBA00020019"/>
    </source>
</evidence>
<evidence type="ECO:0000256" key="3">
    <source>
        <dbReference type="ARBA" id="ARBA00005417"/>
    </source>
</evidence>
<evidence type="ECO:0000256" key="2">
    <source>
        <dbReference type="ARBA" id="ARBA00004417"/>
    </source>
</evidence>
<comment type="similarity">
    <text evidence="3">Belongs to the ABC transporter superfamily.</text>
</comment>
<evidence type="ECO:0000256" key="6">
    <source>
        <dbReference type="ARBA" id="ARBA00022475"/>
    </source>
</evidence>
<evidence type="ECO:0000256" key="10">
    <source>
        <dbReference type="ARBA" id="ARBA00022967"/>
    </source>
</evidence>
<evidence type="ECO:0000256" key="8">
    <source>
        <dbReference type="ARBA" id="ARBA00022741"/>
    </source>
</evidence>
<proteinExistence type="inferred from homology"/>
<dbReference type="InterPro" id="IPR041701">
    <property type="entry name" value="MetN_ABC"/>
</dbReference>
<protein>
    <recommendedName>
        <fullName evidence="4">Cell division ATP-binding protein FtsE</fullName>
    </recommendedName>
</protein>
<dbReference type="GO" id="GO:0006865">
    <property type="term" value="P:amino acid transport"/>
    <property type="evidence" value="ECO:0007669"/>
    <property type="project" value="UniProtKB-KW"/>
</dbReference>
<dbReference type="InterPro" id="IPR045865">
    <property type="entry name" value="ACT-like_dom_sf"/>
</dbReference>
<keyword evidence="10" id="KW-1278">Translocase</keyword>
<keyword evidence="8" id="KW-0547">Nucleotide-binding</keyword>
<organism evidence="14">
    <name type="scientific">Marinobacter nauticus</name>
    <name type="common">Marinobacter hydrocarbonoclasticus</name>
    <name type="synonym">Marinobacter aquaeolei</name>
    <dbReference type="NCBI Taxonomy" id="2743"/>
    <lineage>
        <taxon>Bacteria</taxon>
        <taxon>Pseudomonadati</taxon>
        <taxon>Pseudomonadota</taxon>
        <taxon>Gammaproteobacteria</taxon>
        <taxon>Pseudomonadales</taxon>
        <taxon>Marinobacteraceae</taxon>
        <taxon>Marinobacter</taxon>
    </lineage>
</organism>
<dbReference type="EMBL" id="AP019537">
    <property type="protein sequence ID" value="BBJ04187.1"/>
    <property type="molecule type" value="Genomic_DNA"/>
</dbReference>
<dbReference type="FunFam" id="3.40.50.300:FF:000056">
    <property type="entry name" value="Cell division ATP-binding protein FtsE"/>
    <property type="match status" value="1"/>
</dbReference>
<dbReference type="InterPro" id="IPR003593">
    <property type="entry name" value="AAA+_ATPase"/>
</dbReference>
<dbReference type="PANTHER" id="PTHR43166:SF30">
    <property type="entry name" value="METHIONINE IMPORT ATP-BINDING PROTEIN METN"/>
    <property type="match status" value="1"/>
</dbReference>
<dbReference type="Gene3D" id="3.30.70.260">
    <property type="match status" value="1"/>
</dbReference>
<dbReference type="Gene3D" id="3.40.50.300">
    <property type="entry name" value="P-loop containing nucleotide triphosphate hydrolases"/>
    <property type="match status" value="1"/>
</dbReference>
<evidence type="ECO:0000256" key="11">
    <source>
        <dbReference type="ARBA" id="ARBA00022970"/>
    </source>
</evidence>
<evidence type="ECO:0000256" key="12">
    <source>
        <dbReference type="ARBA" id="ARBA00023136"/>
    </source>
</evidence>
<feature type="domain" description="ABC transporter" evidence="13">
    <location>
        <begin position="40"/>
        <end position="278"/>
    </location>
</feature>
<evidence type="ECO:0000256" key="5">
    <source>
        <dbReference type="ARBA" id="ARBA00022448"/>
    </source>
</evidence>
<dbReference type="InterPro" id="IPR050086">
    <property type="entry name" value="MetN_ABC_transporter-like"/>
</dbReference>
<evidence type="ECO:0000256" key="1">
    <source>
        <dbReference type="ARBA" id="ARBA00002579"/>
    </source>
</evidence>
<keyword evidence="9 14" id="KW-0067">ATP-binding</keyword>
<keyword evidence="6" id="KW-1003">Cell membrane</keyword>
<keyword evidence="5" id="KW-0813">Transport</keyword>
<evidence type="ECO:0000259" key="13">
    <source>
        <dbReference type="PROSITE" id="PS50893"/>
    </source>
</evidence>
<reference evidence="14" key="1">
    <citation type="submission" date="2019-03" db="EMBL/GenBank/DDBJ databases">
        <title>Whole genome analysis of nitrate-reducing bacteria Marinobacter hydrocarbonoclasticus YB03.</title>
        <authorList>
            <person name="Azam A.H."/>
            <person name="Yuk S.R."/>
            <person name="Kamarisima K."/>
            <person name="Miyanaga K."/>
            <person name="Tanji Y."/>
        </authorList>
    </citation>
    <scope>NUCLEOTIDE SEQUENCE</scope>
    <source>
        <strain evidence="14">YB03</strain>
    </source>
</reference>
<evidence type="ECO:0000256" key="7">
    <source>
        <dbReference type="ARBA" id="ARBA00022519"/>
    </source>
</evidence>
<name>A0A455WAS1_MARNT</name>
<dbReference type="GO" id="GO:0005524">
    <property type="term" value="F:ATP binding"/>
    <property type="evidence" value="ECO:0007669"/>
    <property type="project" value="UniProtKB-KW"/>
</dbReference>
<dbReference type="AlphaFoldDB" id="A0A455WAS1"/>
<accession>A0A455WAS1</accession>
<dbReference type="InterPro" id="IPR027417">
    <property type="entry name" value="P-loop_NTPase"/>
</dbReference>
<comment type="subcellular location">
    <subcellularLocation>
        <location evidence="2">Cell inner membrane</location>
        <topology evidence="2">Peripheral membrane protein</topology>
    </subcellularLocation>
</comment>
<evidence type="ECO:0000256" key="9">
    <source>
        <dbReference type="ARBA" id="ARBA00022840"/>
    </source>
</evidence>
<dbReference type="GO" id="GO:0016887">
    <property type="term" value="F:ATP hydrolysis activity"/>
    <property type="evidence" value="ECO:0007669"/>
    <property type="project" value="InterPro"/>
</dbReference>
<dbReference type="CDD" id="cd03258">
    <property type="entry name" value="ABC_MetN_methionine_transporter"/>
    <property type="match status" value="1"/>
</dbReference>
<dbReference type="PROSITE" id="PS50893">
    <property type="entry name" value="ABC_TRANSPORTER_2"/>
    <property type="match status" value="1"/>
</dbReference>
<gene>
    <name evidence="14" type="primary">metN1</name>
    <name evidence="14" type="ORF">YBY_20360</name>
</gene>
<comment type="function">
    <text evidence="1">Part of the ABC transporter FtsEX involved in cellular division. Important for assembly or stability of the septal ring.</text>
</comment>
<dbReference type="SUPFAM" id="SSF55021">
    <property type="entry name" value="ACT-like"/>
    <property type="match status" value="1"/>
</dbReference>
<dbReference type="SUPFAM" id="SSF52540">
    <property type="entry name" value="P-loop containing nucleoside triphosphate hydrolases"/>
    <property type="match status" value="1"/>
</dbReference>